<proteinExistence type="predicted"/>
<evidence type="ECO:0000313" key="2">
    <source>
        <dbReference type="Proteomes" id="UP000483820"/>
    </source>
</evidence>
<dbReference type="EMBL" id="WUAV01000006">
    <property type="protein sequence ID" value="KAF1746745.1"/>
    <property type="molecule type" value="Genomic_DNA"/>
</dbReference>
<accession>A0A6A5FW86</accession>
<dbReference type="KEGG" id="crq:GCK72_023202"/>
<comment type="caution">
    <text evidence="1">The sequence shown here is derived from an EMBL/GenBank/DDBJ whole genome shotgun (WGS) entry which is preliminary data.</text>
</comment>
<name>A0A6A5FW86_CAERE</name>
<evidence type="ECO:0000313" key="1">
    <source>
        <dbReference type="EMBL" id="KAF1746745.1"/>
    </source>
</evidence>
<dbReference type="RefSeq" id="XP_003103262.2">
    <property type="nucleotide sequence ID" value="XM_003103214.2"/>
</dbReference>
<dbReference type="GeneID" id="9818623"/>
<reference evidence="1 2" key="1">
    <citation type="submission" date="2019-12" db="EMBL/GenBank/DDBJ databases">
        <title>Chromosome-level assembly of the Caenorhabditis remanei genome.</title>
        <authorList>
            <person name="Teterina A.A."/>
            <person name="Willis J.H."/>
            <person name="Phillips P.C."/>
        </authorList>
    </citation>
    <scope>NUCLEOTIDE SEQUENCE [LARGE SCALE GENOMIC DNA]</scope>
    <source>
        <strain evidence="1 2">PX506</strain>
        <tissue evidence="1">Whole organism</tissue>
    </source>
</reference>
<dbReference type="Proteomes" id="UP000483820">
    <property type="component" value="Chromosome X"/>
</dbReference>
<dbReference type="AlphaFoldDB" id="A0A6A5FW86"/>
<sequence>MSNKDTYNLYSNERNNGYGVNQIRGGQDQLKRKIAATTESTAKKPRTDKLYEIVPGVTFPTAETMGIDTPMDPDFSRLPKGFKLGKLAREKFAGIVKADLYDQYEIQFYCSLFEHFSYNPIYLFDQDIWIPAHVHAYTEVIKFRTPPYVLLQQALSANHFHT</sequence>
<protein>
    <submittedName>
        <fullName evidence="1">Uncharacterized protein</fullName>
    </submittedName>
</protein>
<dbReference type="CTD" id="9818623"/>
<gene>
    <name evidence="1" type="ORF">GCK72_023202</name>
</gene>
<organism evidence="1 2">
    <name type="scientific">Caenorhabditis remanei</name>
    <name type="common">Caenorhabditis vulgaris</name>
    <dbReference type="NCBI Taxonomy" id="31234"/>
    <lineage>
        <taxon>Eukaryota</taxon>
        <taxon>Metazoa</taxon>
        <taxon>Ecdysozoa</taxon>
        <taxon>Nematoda</taxon>
        <taxon>Chromadorea</taxon>
        <taxon>Rhabditida</taxon>
        <taxon>Rhabditina</taxon>
        <taxon>Rhabditomorpha</taxon>
        <taxon>Rhabditoidea</taxon>
        <taxon>Rhabditidae</taxon>
        <taxon>Peloderinae</taxon>
        <taxon>Caenorhabditis</taxon>
    </lineage>
</organism>